<proteinExistence type="predicted"/>
<dbReference type="Proteomes" id="UP000092445">
    <property type="component" value="Unassembled WGS sequence"/>
</dbReference>
<dbReference type="InterPro" id="IPR036417">
    <property type="entry name" value="TMV-like_coat_sf"/>
</dbReference>
<dbReference type="Pfam" id="PF00721">
    <property type="entry name" value="TMV_coat"/>
    <property type="match status" value="1"/>
</dbReference>
<dbReference type="SUPFAM" id="SSF47195">
    <property type="entry name" value="TMV-like viral coat proteins"/>
    <property type="match status" value="1"/>
</dbReference>
<keyword evidence="2" id="KW-1185">Reference proteome</keyword>
<dbReference type="EnsemblMetazoa" id="GPAI021098-RA">
    <property type="protein sequence ID" value="GPAI021098-PA"/>
    <property type="gene ID" value="GPAI021098"/>
</dbReference>
<sequence length="156" mass="17768">MGTNGRYINWGERKDFAGYISCSALGKAMLQLGIAPFSDRDARETFRKAISNIPREVIVSETKRFPDDGAYINLNGYVGKRLREVIDASLFEEYEMCSKRGIHGYADTPYEDAKLAYTDGIDYINRVLCDHGSAGFTGVYTRQSYELTHQLVWTYY</sequence>
<organism evidence="1 2">
    <name type="scientific">Glossina pallidipes</name>
    <name type="common">Tsetse fly</name>
    <dbReference type="NCBI Taxonomy" id="7398"/>
    <lineage>
        <taxon>Eukaryota</taxon>
        <taxon>Metazoa</taxon>
        <taxon>Ecdysozoa</taxon>
        <taxon>Arthropoda</taxon>
        <taxon>Hexapoda</taxon>
        <taxon>Insecta</taxon>
        <taxon>Pterygota</taxon>
        <taxon>Neoptera</taxon>
        <taxon>Endopterygota</taxon>
        <taxon>Diptera</taxon>
        <taxon>Brachycera</taxon>
        <taxon>Muscomorpha</taxon>
        <taxon>Hippoboscoidea</taxon>
        <taxon>Glossinidae</taxon>
        <taxon>Glossina</taxon>
    </lineage>
</organism>
<reference evidence="2" key="1">
    <citation type="submission" date="2014-03" db="EMBL/GenBank/DDBJ databases">
        <authorList>
            <person name="Aksoy S."/>
            <person name="Warren W."/>
            <person name="Wilson R.K."/>
        </authorList>
    </citation>
    <scope>NUCLEOTIDE SEQUENCE [LARGE SCALE GENOMIC DNA]</scope>
    <source>
        <strain evidence="2">IAEA</strain>
    </source>
</reference>
<evidence type="ECO:0000313" key="2">
    <source>
        <dbReference type="Proteomes" id="UP000092445"/>
    </source>
</evidence>
<dbReference type="VEuPathDB" id="VectorBase:GPAI021098"/>
<dbReference type="AlphaFoldDB" id="A0A1A9ZPM5"/>
<dbReference type="InterPro" id="IPR001337">
    <property type="entry name" value="TMV-like_coat"/>
</dbReference>
<name>A0A1A9ZPM5_GLOPL</name>
<dbReference type="GO" id="GO:0005198">
    <property type="term" value="F:structural molecule activity"/>
    <property type="evidence" value="ECO:0007669"/>
    <property type="project" value="InterPro"/>
</dbReference>
<protein>
    <submittedName>
        <fullName evidence="1">Uncharacterized protein</fullName>
    </submittedName>
</protein>
<dbReference type="Gene3D" id="1.20.120.70">
    <property type="entry name" value="Tobacco mosaic virus-like, coat protein"/>
    <property type="match status" value="1"/>
</dbReference>
<accession>A0A1A9ZPM5</accession>
<evidence type="ECO:0000313" key="1">
    <source>
        <dbReference type="EnsemblMetazoa" id="GPAI021098-PA"/>
    </source>
</evidence>
<reference evidence="1" key="2">
    <citation type="submission" date="2020-05" db="UniProtKB">
        <authorList>
            <consortium name="EnsemblMetazoa"/>
        </authorList>
    </citation>
    <scope>IDENTIFICATION</scope>
    <source>
        <strain evidence="1">IAEA</strain>
    </source>
</reference>